<dbReference type="SUPFAM" id="SSF52172">
    <property type="entry name" value="CheY-like"/>
    <property type="match status" value="1"/>
</dbReference>
<evidence type="ECO:0000313" key="5">
    <source>
        <dbReference type="Proteomes" id="UP000005824"/>
    </source>
</evidence>
<gene>
    <name evidence="4" type="ORF">CfE428DRAFT_5124</name>
</gene>
<dbReference type="InterPro" id="IPR050595">
    <property type="entry name" value="Bact_response_regulator"/>
</dbReference>
<feature type="domain" description="Response regulatory" evidence="3">
    <location>
        <begin position="20"/>
        <end position="136"/>
    </location>
</feature>
<dbReference type="STRING" id="497964.CfE428DRAFT_5124"/>
<evidence type="ECO:0000256" key="1">
    <source>
        <dbReference type="ARBA" id="ARBA00022553"/>
    </source>
</evidence>
<dbReference type="EMBL" id="ABVL01000021">
    <property type="protein sequence ID" value="EDY17277.1"/>
    <property type="molecule type" value="Genomic_DNA"/>
</dbReference>
<dbReference type="GO" id="GO:0000160">
    <property type="term" value="P:phosphorelay signal transduction system"/>
    <property type="evidence" value="ECO:0007669"/>
    <property type="project" value="InterPro"/>
</dbReference>
<evidence type="ECO:0000256" key="2">
    <source>
        <dbReference type="PROSITE-ProRule" id="PRU00169"/>
    </source>
</evidence>
<dbReference type="Gene3D" id="3.40.50.2300">
    <property type="match status" value="1"/>
</dbReference>
<reference evidence="4 5" key="1">
    <citation type="journal article" date="2011" name="J. Bacteriol.">
        <title>Genome sequence of Chthoniobacter flavus Ellin428, an aerobic heterotrophic soil bacterium.</title>
        <authorList>
            <person name="Kant R."/>
            <person name="van Passel M.W."/>
            <person name="Palva A."/>
            <person name="Lucas S."/>
            <person name="Lapidus A."/>
            <person name="Glavina Del Rio T."/>
            <person name="Dalin E."/>
            <person name="Tice H."/>
            <person name="Bruce D."/>
            <person name="Goodwin L."/>
            <person name="Pitluck S."/>
            <person name="Larimer F.W."/>
            <person name="Land M.L."/>
            <person name="Hauser L."/>
            <person name="Sangwan P."/>
            <person name="de Vos W.M."/>
            <person name="Janssen P.H."/>
            <person name="Smidt H."/>
        </authorList>
    </citation>
    <scope>NUCLEOTIDE SEQUENCE [LARGE SCALE GENOMIC DNA]</scope>
    <source>
        <strain evidence="4 5">Ellin428</strain>
    </source>
</reference>
<dbReference type="PROSITE" id="PS50110">
    <property type="entry name" value="RESPONSE_REGULATORY"/>
    <property type="match status" value="1"/>
</dbReference>
<dbReference type="InterPro" id="IPR011006">
    <property type="entry name" value="CheY-like_superfamily"/>
</dbReference>
<dbReference type="Pfam" id="PF00072">
    <property type="entry name" value="Response_reg"/>
    <property type="match status" value="1"/>
</dbReference>
<keyword evidence="1 2" id="KW-0597">Phosphoprotein</keyword>
<sequence>MPAPTPSALSAQSQELEIKNILLVDDDEDLANTLKLLLETHNYIVTTAANGVDALREVMAFDFDVIICDMMMPKMAGDMFYLAVQKVKPHLNSRFLFVTGYADNPKVDTFLKGVDTQVIFKPVLTEELVRSIGMVLKRNEEAARGV</sequence>
<keyword evidence="5" id="KW-1185">Reference proteome</keyword>
<dbReference type="AlphaFoldDB" id="B4D884"/>
<proteinExistence type="predicted"/>
<dbReference type="PANTHER" id="PTHR44591">
    <property type="entry name" value="STRESS RESPONSE REGULATOR PROTEIN 1"/>
    <property type="match status" value="1"/>
</dbReference>
<accession>B4D884</accession>
<name>B4D884_9BACT</name>
<protein>
    <submittedName>
        <fullName evidence="4">Response regulator receiver protein</fullName>
    </submittedName>
</protein>
<dbReference type="Proteomes" id="UP000005824">
    <property type="component" value="Unassembled WGS sequence"/>
</dbReference>
<dbReference type="PANTHER" id="PTHR44591:SF3">
    <property type="entry name" value="RESPONSE REGULATORY DOMAIN-CONTAINING PROTEIN"/>
    <property type="match status" value="1"/>
</dbReference>
<dbReference type="eggNOG" id="COG0784">
    <property type="taxonomic scope" value="Bacteria"/>
</dbReference>
<feature type="modified residue" description="4-aspartylphosphate" evidence="2">
    <location>
        <position position="69"/>
    </location>
</feature>
<comment type="caution">
    <text evidence="4">The sequence shown here is derived from an EMBL/GenBank/DDBJ whole genome shotgun (WGS) entry which is preliminary data.</text>
</comment>
<evidence type="ECO:0000259" key="3">
    <source>
        <dbReference type="PROSITE" id="PS50110"/>
    </source>
</evidence>
<dbReference type="CDD" id="cd00156">
    <property type="entry name" value="REC"/>
    <property type="match status" value="1"/>
</dbReference>
<dbReference type="InterPro" id="IPR001789">
    <property type="entry name" value="Sig_transdc_resp-reg_receiver"/>
</dbReference>
<evidence type="ECO:0000313" key="4">
    <source>
        <dbReference type="EMBL" id="EDY17277.1"/>
    </source>
</evidence>
<dbReference type="InParanoid" id="B4D884"/>
<organism evidence="4 5">
    <name type="scientific">Chthoniobacter flavus Ellin428</name>
    <dbReference type="NCBI Taxonomy" id="497964"/>
    <lineage>
        <taxon>Bacteria</taxon>
        <taxon>Pseudomonadati</taxon>
        <taxon>Verrucomicrobiota</taxon>
        <taxon>Spartobacteria</taxon>
        <taxon>Chthoniobacterales</taxon>
        <taxon>Chthoniobacteraceae</taxon>
        <taxon>Chthoniobacter</taxon>
    </lineage>
</organism>
<dbReference type="SMART" id="SM00448">
    <property type="entry name" value="REC"/>
    <property type="match status" value="1"/>
</dbReference>